<dbReference type="Proteomes" id="UP000199118">
    <property type="component" value="Unassembled WGS sequence"/>
</dbReference>
<evidence type="ECO:0000256" key="2">
    <source>
        <dbReference type="ARBA" id="ARBA00023125"/>
    </source>
</evidence>
<dbReference type="InterPro" id="IPR036388">
    <property type="entry name" value="WH-like_DNA-bd_sf"/>
</dbReference>
<dbReference type="SUPFAM" id="SSF64288">
    <property type="entry name" value="Chorismate lyase-like"/>
    <property type="match status" value="1"/>
</dbReference>
<dbReference type="InterPro" id="IPR050679">
    <property type="entry name" value="Bact_HTH_transcr_reg"/>
</dbReference>
<organism evidence="6 7">
    <name type="scientific">Albimonas donghaensis</name>
    <dbReference type="NCBI Taxonomy" id="356660"/>
    <lineage>
        <taxon>Bacteria</taxon>
        <taxon>Pseudomonadati</taxon>
        <taxon>Pseudomonadota</taxon>
        <taxon>Alphaproteobacteria</taxon>
        <taxon>Rhodobacterales</taxon>
        <taxon>Paracoccaceae</taxon>
        <taxon>Albimonas</taxon>
    </lineage>
</organism>
<proteinExistence type="predicted"/>
<dbReference type="PROSITE" id="PS50949">
    <property type="entry name" value="HTH_GNTR"/>
    <property type="match status" value="1"/>
</dbReference>
<feature type="region of interest" description="Disordered" evidence="4">
    <location>
        <begin position="244"/>
        <end position="294"/>
    </location>
</feature>
<keyword evidence="3" id="KW-0804">Transcription</keyword>
<keyword evidence="2" id="KW-0238">DNA-binding</keyword>
<dbReference type="InterPro" id="IPR036390">
    <property type="entry name" value="WH_DNA-bd_sf"/>
</dbReference>
<dbReference type="OrthoDB" id="7173258at2"/>
<dbReference type="GO" id="GO:0045892">
    <property type="term" value="P:negative regulation of DNA-templated transcription"/>
    <property type="evidence" value="ECO:0007669"/>
    <property type="project" value="TreeGrafter"/>
</dbReference>
<dbReference type="GO" id="GO:0003700">
    <property type="term" value="F:DNA-binding transcription factor activity"/>
    <property type="evidence" value="ECO:0007669"/>
    <property type="project" value="InterPro"/>
</dbReference>
<evidence type="ECO:0000313" key="6">
    <source>
        <dbReference type="EMBL" id="SDW88277.1"/>
    </source>
</evidence>
<gene>
    <name evidence="6" type="ORF">SAMN05444336_102618</name>
</gene>
<evidence type="ECO:0000256" key="4">
    <source>
        <dbReference type="SAM" id="MobiDB-lite"/>
    </source>
</evidence>
<dbReference type="SMART" id="SM00866">
    <property type="entry name" value="UTRA"/>
    <property type="match status" value="1"/>
</dbReference>
<feature type="compositionally biased region" description="Low complexity" evidence="4">
    <location>
        <begin position="259"/>
        <end position="269"/>
    </location>
</feature>
<dbReference type="AlphaFoldDB" id="A0A1H2X670"/>
<evidence type="ECO:0000259" key="5">
    <source>
        <dbReference type="PROSITE" id="PS50949"/>
    </source>
</evidence>
<dbReference type="Pfam" id="PF00392">
    <property type="entry name" value="GntR"/>
    <property type="match status" value="1"/>
</dbReference>
<dbReference type="Pfam" id="PF07702">
    <property type="entry name" value="UTRA"/>
    <property type="match status" value="1"/>
</dbReference>
<accession>A0A1H2X670</accession>
<feature type="domain" description="HTH gntR-type" evidence="5">
    <location>
        <begin position="7"/>
        <end position="75"/>
    </location>
</feature>
<reference evidence="6 7" key="1">
    <citation type="submission" date="2016-10" db="EMBL/GenBank/DDBJ databases">
        <authorList>
            <person name="de Groot N.N."/>
        </authorList>
    </citation>
    <scope>NUCLEOTIDE SEQUENCE [LARGE SCALE GENOMIC DNA]</scope>
    <source>
        <strain evidence="6 7">DSM 17890</strain>
    </source>
</reference>
<keyword evidence="1" id="KW-0805">Transcription regulation</keyword>
<dbReference type="Gene3D" id="1.10.10.10">
    <property type="entry name" value="Winged helix-like DNA-binding domain superfamily/Winged helix DNA-binding domain"/>
    <property type="match status" value="1"/>
</dbReference>
<dbReference type="RefSeq" id="WP_092680831.1">
    <property type="nucleotide sequence ID" value="NZ_FNMZ01000002.1"/>
</dbReference>
<name>A0A1H2X670_9RHOB</name>
<dbReference type="InterPro" id="IPR011663">
    <property type="entry name" value="UTRA"/>
</dbReference>
<dbReference type="GO" id="GO:0003677">
    <property type="term" value="F:DNA binding"/>
    <property type="evidence" value="ECO:0007669"/>
    <property type="project" value="UniProtKB-KW"/>
</dbReference>
<dbReference type="PANTHER" id="PTHR44846:SF1">
    <property type="entry name" value="MANNOSYL-D-GLYCERATE TRANSPORT_METABOLISM SYSTEM REPRESSOR MNGR-RELATED"/>
    <property type="match status" value="1"/>
</dbReference>
<dbReference type="InterPro" id="IPR000524">
    <property type="entry name" value="Tscrpt_reg_HTH_GntR"/>
</dbReference>
<dbReference type="EMBL" id="FNMZ01000002">
    <property type="protein sequence ID" value="SDW88277.1"/>
    <property type="molecule type" value="Genomic_DNA"/>
</dbReference>
<dbReference type="PRINTS" id="PR00035">
    <property type="entry name" value="HTHGNTR"/>
</dbReference>
<dbReference type="SUPFAM" id="SSF46785">
    <property type="entry name" value="Winged helix' DNA-binding domain"/>
    <property type="match status" value="1"/>
</dbReference>
<dbReference type="CDD" id="cd07377">
    <property type="entry name" value="WHTH_GntR"/>
    <property type="match status" value="1"/>
</dbReference>
<keyword evidence="7" id="KW-1185">Reference proteome</keyword>
<dbReference type="InterPro" id="IPR028978">
    <property type="entry name" value="Chorismate_lyase_/UTRA_dom_sf"/>
</dbReference>
<dbReference type="PANTHER" id="PTHR44846">
    <property type="entry name" value="MANNOSYL-D-GLYCERATE TRANSPORT/METABOLISM SYSTEM REPRESSOR MNGR-RELATED"/>
    <property type="match status" value="1"/>
</dbReference>
<dbReference type="SMART" id="SM00345">
    <property type="entry name" value="HTH_GNTR"/>
    <property type="match status" value="1"/>
</dbReference>
<evidence type="ECO:0000313" key="7">
    <source>
        <dbReference type="Proteomes" id="UP000199118"/>
    </source>
</evidence>
<dbReference type="Gene3D" id="3.40.1410.10">
    <property type="entry name" value="Chorismate lyase-like"/>
    <property type="match status" value="1"/>
</dbReference>
<evidence type="ECO:0000256" key="1">
    <source>
        <dbReference type="ARBA" id="ARBA00023015"/>
    </source>
</evidence>
<protein>
    <submittedName>
        <fullName evidence="6">Transcriptional regulator, GntR family</fullName>
    </submittedName>
</protein>
<sequence>MRQATEPLKAQRIYLLLRDLILAGDLGPGARLPSEPALAEEHGVSRVTIRRALARLDEEALIERRAGSGTFVRAAAPMVRAAITDMSNVFAHLIEMGRTTEARLLGFDYMTPPAAIREALGLEADERVQRSVRVRTVDGAPFSHLTAHVPERIGRAWSREQLATEPLLGLIEATGRSPVRATQEVSAVLAGPDVADALEVEVGSALVSLTRTVQGADGDGLEHLQALYRPDRYSLRMDLVREGGVGKGRWSPISPAATGAARAGSGQPAPGQPAPGEPAAQGPGSRKPNPDRPN</sequence>
<evidence type="ECO:0000256" key="3">
    <source>
        <dbReference type="ARBA" id="ARBA00023163"/>
    </source>
</evidence>
<dbReference type="STRING" id="356660.SAMN05444336_102618"/>